<dbReference type="Proteomes" id="UP001307849">
    <property type="component" value="Unassembled WGS sequence"/>
</dbReference>
<evidence type="ECO:0000256" key="1">
    <source>
        <dbReference type="SAM" id="MobiDB-lite"/>
    </source>
</evidence>
<evidence type="ECO:0000313" key="2">
    <source>
        <dbReference type="EMBL" id="KAK6518763.1"/>
    </source>
</evidence>
<sequence length="168" mass="18605">MGGGCEIFMTQSYPLGHPAMSTDRPGLWNQEDIRLDASMTPHRRRTAGSPKDSGTRSPHRISQIYADSERVVPGVTHRRVETEQGRSTFTQVPVASAGLSYSCSRLGIMSVLRVISSDDAERARIDGRRTRFKALDSHWPSMSLSAISTAKKPSMYQEHRGGQQTSIE</sequence>
<accession>A0AAN8NUH8</accession>
<reference evidence="2 3" key="1">
    <citation type="submission" date="2019-10" db="EMBL/GenBank/DDBJ databases">
        <authorList>
            <person name="Palmer J.M."/>
        </authorList>
    </citation>
    <scope>NUCLEOTIDE SEQUENCE [LARGE SCALE GENOMIC DNA]</scope>
    <source>
        <strain evidence="2 3">TWF506</strain>
    </source>
</reference>
<keyword evidence="3" id="KW-1185">Reference proteome</keyword>
<comment type="caution">
    <text evidence="2">The sequence shown here is derived from an EMBL/GenBank/DDBJ whole genome shotgun (WGS) entry which is preliminary data.</text>
</comment>
<feature type="region of interest" description="Disordered" evidence="1">
    <location>
        <begin position="34"/>
        <end position="59"/>
    </location>
</feature>
<organism evidence="2 3">
    <name type="scientific">Arthrobotrys conoides</name>
    <dbReference type="NCBI Taxonomy" id="74498"/>
    <lineage>
        <taxon>Eukaryota</taxon>
        <taxon>Fungi</taxon>
        <taxon>Dikarya</taxon>
        <taxon>Ascomycota</taxon>
        <taxon>Pezizomycotina</taxon>
        <taxon>Orbiliomycetes</taxon>
        <taxon>Orbiliales</taxon>
        <taxon>Orbiliaceae</taxon>
        <taxon>Arthrobotrys</taxon>
    </lineage>
</organism>
<dbReference type="EMBL" id="JAVHJM010000002">
    <property type="protein sequence ID" value="KAK6518763.1"/>
    <property type="molecule type" value="Genomic_DNA"/>
</dbReference>
<proteinExistence type="predicted"/>
<name>A0AAN8NUH8_9PEZI</name>
<feature type="region of interest" description="Disordered" evidence="1">
    <location>
        <begin position="146"/>
        <end position="168"/>
    </location>
</feature>
<dbReference type="AlphaFoldDB" id="A0AAN8NUH8"/>
<gene>
    <name evidence="2" type="ORF">TWF506_005901</name>
</gene>
<evidence type="ECO:0000313" key="3">
    <source>
        <dbReference type="Proteomes" id="UP001307849"/>
    </source>
</evidence>
<protein>
    <submittedName>
        <fullName evidence="2">Uncharacterized protein</fullName>
    </submittedName>
</protein>